<sequence length="112" mass="13014">MSREVMKMRTTFTKDELIPARAFRTLSQRELARKLKNHEKLGILFAQEGLDAVIVSYERYETLMQKLAMLEETLEDAELAAQLGSRVETAPDNWIPHPESVSTEMLYRQHHP</sequence>
<dbReference type="EMBL" id="PXYV01000010">
    <property type="protein sequence ID" value="PSR22957.1"/>
    <property type="molecule type" value="Genomic_DNA"/>
</dbReference>
<name>A0A2T2WL52_9FIRM</name>
<dbReference type="AlphaFoldDB" id="A0A2T2WL52"/>
<evidence type="ECO:0000313" key="3">
    <source>
        <dbReference type="Proteomes" id="UP000241848"/>
    </source>
</evidence>
<evidence type="ECO:0000256" key="1">
    <source>
        <dbReference type="SAM" id="MobiDB-lite"/>
    </source>
</evidence>
<dbReference type="Proteomes" id="UP000241848">
    <property type="component" value="Unassembled WGS sequence"/>
</dbReference>
<feature type="region of interest" description="Disordered" evidence="1">
    <location>
        <begin position="90"/>
        <end position="112"/>
    </location>
</feature>
<evidence type="ECO:0000313" key="2">
    <source>
        <dbReference type="EMBL" id="PSR22957.1"/>
    </source>
</evidence>
<accession>A0A2T2WL52</accession>
<evidence type="ECO:0008006" key="4">
    <source>
        <dbReference type="Google" id="ProtNLM"/>
    </source>
</evidence>
<gene>
    <name evidence="2" type="ORF">C7B45_04875</name>
</gene>
<reference evidence="2 3" key="1">
    <citation type="journal article" date="2014" name="BMC Genomics">
        <title>Comparison of environmental and isolate Sulfobacillus genomes reveals diverse carbon, sulfur, nitrogen, and hydrogen metabolisms.</title>
        <authorList>
            <person name="Justice N.B."/>
            <person name="Norman A."/>
            <person name="Brown C.T."/>
            <person name="Singh A."/>
            <person name="Thomas B.C."/>
            <person name="Banfield J.F."/>
        </authorList>
    </citation>
    <scope>NUCLEOTIDE SEQUENCE [LARGE SCALE GENOMIC DNA]</scope>
    <source>
        <strain evidence="2">AMDSBA3</strain>
    </source>
</reference>
<comment type="caution">
    <text evidence="2">The sequence shown here is derived from an EMBL/GenBank/DDBJ whole genome shotgun (WGS) entry which is preliminary data.</text>
</comment>
<organism evidence="2 3">
    <name type="scientific">Sulfobacillus acidophilus</name>
    <dbReference type="NCBI Taxonomy" id="53633"/>
    <lineage>
        <taxon>Bacteria</taxon>
        <taxon>Bacillati</taxon>
        <taxon>Bacillota</taxon>
        <taxon>Clostridia</taxon>
        <taxon>Eubacteriales</taxon>
        <taxon>Clostridiales Family XVII. Incertae Sedis</taxon>
        <taxon>Sulfobacillus</taxon>
    </lineage>
</organism>
<proteinExistence type="predicted"/>
<protein>
    <recommendedName>
        <fullName evidence="4">Type II toxin-antitoxin system Phd/YefM family antitoxin</fullName>
    </recommendedName>
</protein>